<sequence length="131" mass="13966">MKKNIIAISIIVVCVVISGIFLFSDNNKENSENSTASNISIVDGKQIITINAKGGYLPRVTAAKAGIPTVINMKTQGTFDCSSSLTIPTLNWRNNLPPSGETLIDVPAQNPGATLQGICSMGMYNFSINFN</sequence>
<evidence type="ECO:0000313" key="4">
    <source>
        <dbReference type="Proteomes" id="UP000178820"/>
    </source>
</evidence>
<dbReference type="InterPro" id="IPR028096">
    <property type="entry name" value="EfeO_Cupredoxin"/>
</dbReference>
<dbReference type="STRING" id="1802207.A3D44_03960"/>
<dbReference type="Proteomes" id="UP000178820">
    <property type="component" value="Unassembled WGS sequence"/>
</dbReference>
<feature type="transmembrane region" description="Helical" evidence="1">
    <location>
        <begin position="6"/>
        <end position="24"/>
    </location>
</feature>
<keyword evidence="1" id="KW-1133">Transmembrane helix</keyword>
<comment type="caution">
    <text evidence="3">The sequence shown here is derived from an EMBL/GenBank/DDBJ whole genome shotgun (WGS) entry which is preliminary data.</text>
</comment>
<organism evidence="3 4">
    <name type="scientific">Candidatus Staskawiczbacteria bacterium RIFCSPHIGHO2_02_FULL_42_22</name>
    <dbReference type="NCBI Taxonomy" id="1802207"/>
    <lineage>
        <taxon>Bacteria</taxon>
        <taxon>Candidatus Staskawicziibacteriota</taxon>
    </lineage>
</organism>
<dbReference type="Gene3D" id="2.60.40.420">
    <property type="entry name" value="Cupredoxins - blue copper proteins"/>
    <property type="match status" value="1"/>
</dbReference>
<dbReference type="EMBL" id="MHOT01000019">
    <property type="protein sequence ID" value="OGZ68642.1"/>
    <property type="molecule type" value="Genomic_DNA"/>
</dbReference>
<evidence type="ECO:0000313" key="3">
    <source>
        <dbReference type="EMBL" id="OGZ68642.1"/>
    </source>
</evidence>
<dbReference type="InterPro" id="IPR008972">
    <property type="entry name" value="Cupredoxin"/>
</dbReference>
<accession>A0A1G2I1G4</accession>
<name>A0A1G2I1G4_9BACT</name>
<evidence type="ECO:0000256" key="1">
    <source>
        <dbReference type="SAM" id="Phobius"/>
    </source>
</evidence>
<keyword evidence="1" id="KW-0812">Transmembrane</keyword>
<gene>
    <name evidence="3" type="ORF">A3D44_03960</name>
</gene>
<keyword evidence="1" id="KW-0472">Membrane</keyword>
<proteinExistence type="predicted"/>
<dbReference type="Pfam" id="PF13473">
    <property type="entry name" value="Cupredoxin_1"/>
    <property type="match status" value="1"/>
</dbReference>
<protein>
    <recommendedName>
        <fullName evidence="2">EfeO-type cupredoxin-like domain-containing protein</fullName>
    </recommendedName>
</protein>
<dbReference type="AlphaFoldDB" id="A0A1G2I1G4"/>
<reference evidence="3 4" key="1">
    <citation type="journal article" date="2016" name="Nat. Commun.">
        <title>Thousands of microbial genomes shed light on interconnected biogeochemical processes in an aquifer system.</title>
        <authorList>
            <person name="Anantharaman K."/>
            <person name="Brown C.T."/>
            <person name="Hug L.A."/>
            <person name="Sharon I."/>
            <person name="Castelle C.J."/>
            <person name="Probst A.J."/>
            <person name="Thomas B.C."/>
            <person name="Singh A."/>
            <person name="Wilkins M.J."/>
            <person name="Karaoz U."/>
            <person name="Brodie E.L."/>
            <person name="Williams K.H."/>
            <person name="Hubbard S.S."/>
            <person name="Banfield J.F."/>
        </authorList>
    </citation>
    <scope>NUCLEOTIDE SEQUENCE [LARGE SCALE GENOMIC DNA]</scope>
</reference>
<evidence type="ECO:0000259" key="2">
    <source>
        <dbReference type="Pfam" id="PF13473"/>
    </source>
</evidence>
<feature type="domain" description="EfeO-type cupredoxin-like" evidence="2">
    <location>
        <begin position="42"/>
        <end position="124"/>
    </location>
</feature>